<organism evidence="4 5">
    <name type="scientific">Caldicoprobacter faecalis</name>
    <dbReference type="NCBI Taxonomy" id="937334"/>
    <lineage>
        <taxon>Bacteria</taxon>
        <taxon>Bacillati</taxon>
        <taxon>Bacillota</taxon>
        <taxon>Clostridia</taxon>
        <taxon>Caldicoprobacterales</taxon>
        <taxon>Caldicoprobacteraceae</taxon>
        <taxon>Caldicoprobacter</taxon>
    </lineage>
</organism>
<evidence type="ECO:0000256" key="2">
    <source>
        <dbReference type="ARBA" id="ARBA00023125"/>
    </source>
</evidence>
<reference evidence="4 5" key="1">
    <citation type="submission" date="2016-10" db="EMBL/GenBank/DDBJ databases">
        <authorList>
            <person name="de Groot N.N."/>
        </authorList>
    </citation>
    <scope>NUCLEOTIDE SEQUENCE [LARGE SCALE GENOMIC DNA]</scope>
    <source>
        <strain evidence="4 5">DSM 20678</strain>
    </source>
</reference>
<sequence length="86" mass="10120">MKDYIEERVLEIANYMIQSKATVREVAKVFKVSKSTVHKDVSERLPKINPILWEEVKKVLEHNKAERHIRGGKATRLKYKKMKGQN</sequence>
<dbReference type="GO" id="GO:0003700">
    <property type="term" value="F:DNA-binding transcription factor activity"/>
    <property type="evidence" value="ECO:0007669"/>
    <property type="project" value="InterPro"/>
</dbReference>
<dbReference type="STRING" id="937334.SAMN05444406_12425"/>
<keyword evidence="5" id="KW-1185">Reference proteome</keyword>
<evidence type="ECO:0000313" key="4">
    <source>
        <dbReference type="EMBL" id="SFQ29513.1"/>
    </source>
</evidence>
<dbReference type="Proteomes" id="UP000198577">
    <property type="component" value="Unassembled WGS sequence"/>
</dbReference>
<dbReference type="RefSeq" id="WP_025748161.1">
    <property type="nucleotide sequence ID" value="NZ_FOXR01000024.1"/>
</dbReference>
<keyword evidence="1" id="KW-0805">Transcription regulation</keyword>
<dbReference type="EMBL" id="FOXR01000024">
    <property type="protein sequence ID" value="SFQ29513.1"/>
    <property type="molecule type" value="Genomic_DNA"/>
</dbReference>
<gene>
    <name evidence="4" type="ORF">SAMN05444406_12425</name>
</gene>
<dbReference type="Pfam" id="PF12116">
    <property type="entry name" value="SpoIIID"/>
    <property type="match status" value="1"/>
</dbReference>
<name>A0A1I5XC12_9FIRM</name>
<dbReference type="InterPro" id="IPR014208">
    <property type="entry name" value="Spore_III_D"/>
</dbReference>
<keyword evidence="2" id="KW-0238">DNA-binding</keyword>
<evidence type="ECO:0000256" key="3">
    <source>
        <dbReference type="ARBA" id="ARBA00023163"/>
    </source>
</evidence>
<dbReference type="OrthoDB" id="1682956at2"/>
<proteinExistence type="predicted"/>
<dbReference type="AlphaFoldDB" id="A0A1I5XC12"/>
<evidence type="ECO:0000313" key="5">
    <source>
        <dbReference type="Proteomes" id="UP000198577"/>
    </source>
</evidence>
<dbReference type="PROSITE" id="PS00894">
    <property type="entry name" value="HTH_DEOR_1"/>
    <property type="match status" value="1"/>
</dbReference>
<evidence type="ECO:0000256" key="1">
    <source>
        <dbReference type="ARBA" id="ARBA00023015"/>
    </source>
</evidence>
<dbReference type="InterPro" id="IPR018356">
    <property type="entry name" value="Tscrpt_reg_HTH_DeoR_CS"/>
</dbReference>
<dbReference type="NCBIfam" id="TIGR02844">
    <property type="entry name" value="spore_III_D"/>
    <property type="match status" value="1"/>
</dbReference>
<accession>A0A1I5XC12</accession>
<protein>
    <submittedName>
        <fullName evidence="4">Putative DeoR family transcriptional regulator, stage III sporulation protein D</fullName>
    </submittedName>
</protein>
<dbReference type="GO" id="GO:0003677">
    <property type="term" value="F:DNA binding"/>
    <property type="evidence" value="ECO:0007669"/>
    <property type="project" value="UniProtKB-KW"/>
</dbReference>
<keyword evidence="3" id="KW-0804">Transcription</keyword>